<keyword evidence="2" id="KW-1003">Cell membrane</keyword>
<gene>
    <name evidence="8" type="ORF">AAW51_2442</name>
</gene>
<dbReference type="PANTHER" id="PTHR36115">
    <property type="entry name" value="PROLINE-RICH ANTIGEN HOMOLOG-RELATED"/>
    <property type="match status" value="1"/>
</dbReference>
<dbReference type="KEGG" id="pbh:AAW51_2442"/>
<dbReference type="OrthoDB" id="8777527at2"/>
<sequence>MQQLKEHDCRQDPEAPPETASEEMTDGPSGVWQTILSGHGTAAMPAAANAGWGASARAETGRPLAPLPRRGLAYAIDVAGGLSLAALVLLPLRAVSESLHEPVFVVVWLTYFLLRDSIPGQGLGKRLMGLRCVQVDSRRSCTWPQSVTRNVTHVFFVLDAIFALGRAQRRLGDYIAGTVVAPIRR</sequence>
<evidence type="ECO:0000256" key="1">
    <source>
        <dbReference type="ARBA" id="ARBA00004651"/>
    </source>
</evidence>
<comment type="subcellular location">
    <subcellularLocation>
        <location evidence="1">Cell membrane</location>
        <topology evidence="1">Multi-pass membrane protein</topology>
    </subcellularLocation>
</comment>
<dbReference type="Pfam" id="PF06271">
    <property type="entry name" value="RDD"/>
    <property type="match status" value="1"/>
</dbReference>
<protein>
    <recommendedName>
        <fullName evidence="7">RDD domain-containing protein</fullName>
    </recommendedName>
</protein>
<evidence type="ECO:0000313" key="8">
    <source>
        <dbReference type="EMBL" id="AKJ29133.1"/>
    </source>
</evidence>
<feature type="compositionally biased region" description="Basic and acidic residues" evidence="6">
    <location>
        <begin position="1"/>
        <end position="13"/>
    </location>
</feature>
<feature type="region of interest" description="Disordered" evidence="6">
    <location>
        <begin position="1"/>
        <end position="29"/>
    </location>
</feature>
<dbReference type="Proteomes" id="UP000035352">
    <property type="component" value="Chromosome"/>
</dbReference>
<dbReference type="PANTHER" id="PTHR36115:SF6">
    <property type="entry name" value="PROLINE-RICH ANTIGEN HOMOLOG"/>
    <property type="match status" value="1"/>
</dbReference>
<keyword evidence="9" id="KW-1185">Reference proteome</keyword>
<keyword evidence="4" id="KW-1133">Transmembrane helix</keyword>
<name>A0A0G3BMC6_9BURK</name>
<organism evidence="8 9">
    <name type="scientific">Caldimonas brevitalea</name>
    <dbReference type="NCBI Taxonomy" id="413882"/>
    <lineage>
        <taxon>Bacteria</taxon>
        <taxon>Pseudomonadati</taxon>
        <taxon>Pseudomonadota</taxon>
        <taxon>Betaproteobacteria</taxon>
        <taxon>Burkholderiales</taxon>
        <taxon>Sphaerotilaceae</taxon>
        <taxon>Caldimonas</taxon>
    </lineage>
</organism>
<dbReference type="STRING" id="413882.AAW51_2442"/>
<evidence type="ECO:0000256" key="5">
    <source>
        <dbReference type="ARBA" id="ARBA00023136"/>
    </source>
</evidence>
<evidence type="ECO:0000259" key="7">
    <source>
        <dbReference type="Pfam" id="PF06271"/>
    </source>
</evidence>
<evidence type="ECO:0000313" key="9">
    <source>
        <dbReference type="Proteomes" id="UP000035352"/>
    </source>
</evidence>
<dbReference type="EMBL" id="CP011371">
    <property type="protein sequence ID" value="AKJ29133.1"/>
    <property type="molecule type" value="Genomic_DNA"/>
</dbReference>
<accession>A0A0G3BMC6</accession>
<dbReference type="AlphaFoldDB" id="A0A0G3BMC6"/>
<evidence type="ECO:0000256" key="3">
    <source>
        <dbReference type="ARBA" id="ARBA00022692"/>
    </source>
</evidence>
<keyword evidence="3" id="KW-0812">Transmembrane</keyword>
<reference evidence="8 9" key="1">
    <citation type="submission" date="2015-05" db="EMBL/GenBank/DDBJ databases">
        <authorList>
            <person name="Tang B."/>
            <person name="Yu Y."/>
        </authorList>
    </citation>
    <scope>NUCLEOTIDE SEQUENCE [LARGE SCALE GENOMIC DNA]</scope>
    <source>
        <strain evidence="8 9">DSM 7029</strain>
    </source>
</reference>
<dbReference type="RefSeq" id="WP_053013506.1">
    <property type="nucleotide sequence ID" value="NZ_CP011371.1"/>
</dbReference>
<evidence type="ECO:0000256" key="6">
    <source>
        <dbReference type="SAM" id="MobiDB-lite"/>
    </source>
</evidence>
<keyword evidence="5" id="KW-0472">Membrane</keyword>
<dbReference type="GO" id="GO:0005886">
    <property type="term" value="C:plasma membrane"/>
    <property type="evidence" value="ECO:0007669"/>
    <property type="project" value="UniProtKB-SubCell"/>
</dbReference>
<feature type="domain" description="RDD" evidence="7">
    <location>
        <begin position="65"/>
        <end position="177"/>
    </location>
</feature>
<evidence type="ECO:0000256" key="2">
    <source>
        <dbReference type="ARBA" id="ARBA00022475"/>
    </source>
</evidence>
<dbReference type="InterPro" id="IPR010432">
    <property type="entry name" value="RDD"/>
</dbReference>
<dbReference type="InterPro" id="IPR051791">
    <property type="entry name" value="Pra-immunoreactive"/>
</dbReference>
<evidence type="ECO:0000256" key="4">
    <source>
        <dbReference type="ARBA" id="ARBA00022989"/>
    </source>
</evidence>
<proteinExistence type="predicted"/>